<dbReference type="PROSITE" id="PS50262">
    <property type="entry name" value="G_PROTEIN_RECEP_F1_2"/>
    <property type="match status" value="1"/>
</dbReference>
<evidence type="ECO:0000256" key="2">
    <source>
        <dbReference type="ARBA" id="ARBA00022692"/>
    </source>
</evidence>
<dbReference type="Gene3D" id="1.20.1070.10">
    <property type="entry name" value="Rhodopsin 7-helix transmembrane proteins"/>
    <property type="match status" value="1"/>
</dbReference>
<dbReference type="Ensembl" id="ENSDCDT00010071347.1">
    <property type="protein sequence ID" value="ENSDCDP00010060598.1"/>
    <property type="gene ID" value="ENSDCDG00010033626.1"/>
</dbReference>
<dbReference type="CDD" id="cd00637">
    <property type="entry name" value="7tm_classA_rhodopsin-like"/>
    <property type="match status" value="1"/>
</dbReference>
<dbReference type="FunFam" id="1.20.1070.10:FF:000096">
    <property type="entry name" value="Odorant receptor 131-2"/>
    <property type="match status" value="1"/>
</dbReference>
<evidence type="ECO:0000256" key="3">
    <source>
        <dbReference type="ARBA" id="ARBA00022989"/>
    </source>
</evidence>
<evidence type="ECO:0000313" key="8">
    <source>
        <dbReference type="Proteomes" id="UP000694580"/>
    </source>
</evidence>
<dbReference type="InterPro" id="IPR052921">
    <property type="entry name" value="GPCR1_Superfamily_Member"/>
</dbReference>
<feature type="transmembrane region" description="Helical" evidence="5">
    <location>
        <begin position="163"/>
        <end position="184"/>
    </location>
</feature>
<evidence type="ECO:0000259" key="6">
    <source>
        <dbReference type="PROSITE" id="PS50262"/>
    </source>
</evidence>
<dbReference type="PRINTS" id="PR00237">
    <property type="entry name" value="GPCRRHODOPSN"/>
</dbReference>
<dbReference type="GO" id="GO:0004984">
    <property type="term" value="F:olfactory receptor activity"/>
    <property type="evidence" value="ECO:0007669"/>
    <property type="project" value="TreeGrafter"/>
</dbReference>
<keyword evidence="2 5" id="KW-0812">Transmembrane</keyword>
<gene>
    <name evidence="7" type="primary">LOC114800962</name>
</gene>
<feature type="transmembrane region" description="Helical" evidence="5">
    <location>
        <begin position="238"/>
        <end position="261"/>
    </location>
</feature>
<proteinExistence type="predicted"/>
<evidence type="ECO:0000256" key="4">
    <source>
        <dbReference type="ARBA" id="ARBA00023136"/>
    </source>
</evidence>
<reference evidence="7" key="2">
    <citation type="submission" date="2025-08" db="UniProtKB">
        <authorList>
            <consortium name="Ensembl"/>
        </authorList>
    </citation>
    <scope>IDENTIFICATION</scope>
</reference>
<comment type="subcellular location">
    <subcellularLocation>
        <location evidence="1">Membrane</location>
    </subcellularLocation>
</comment>
<evidence type="ECO:0000313" key="7">
    <source>
        <dbReference type="Ensembl" id="ENSDCDP00010060598.1"/>
    </source>
</evidence>
<dbReference type="GO" id="GO:0005549">
    <property type="term" value="F:odorant binding"/>
    <property type="evidence" value="ECO:0007669"/>
    <property type="project" value="TreeGrafter"/>
</dbReference>
<dbReference type="InterPro" id="IPR000276">
    <property type="entry name" value="GPCR_Rhodpsn"/>
</dbReference>
<dbReference type="PANTHER" id="PTHR26451">
    <property type="entry name" value="G_PROTEIN_RECEP_F1_2 DOMAIN-CONTAINING PROTEIN"/>
    <property type="match status" value="1"/>
</dbReference>
<feature type="transmembrane region" description="Helical" evidence="5">
    <location>
        <begin position="129"/>
        <end position="151"/>
    </location>
</feature>
<accession>A0AAY4ET89</accession>
<keyword evidence="3 5" id="KW-1133">Transmembrane helix</keyword>
<reference evidence="7" key="3">
    <citation type="submission" date="2025-09" db="UniProtKB">
        <authorList>
            <consortium name="Ensembl"/>
        </authorList>
    </citation>
    <scope>IDENTIFICATION</scope>
</reference>
<dbReference type="InterPro" id="IPR017452">
    <property type="entry name" value="GPCR_Rhodpsn_7TM"/>
</dbReference>
<feature type="domain" description="G-protein coupled receptors family 1 profile" evidence="6">
    <location>
        <begin position="29"/>
        <end position="259"/>
    </location>
</feature>
<evidence type="ECO:0000256" key="5">
    <source>
        <dbReference type="SAM" id="Phobius"/>
    </source>
</evidence>
<dbReference type="SUPFAM" id="SSF81321">
    <property type="entry name" value="Family A G protein-coupled receptor-like"/>
    <property type="match status" value="1"/>
</dbReference>
<dbReference type="GeneTree" id="ENSGT00940000161337"/>
<organism evidence="7 8">
    <name type="scientific">Denticeps clupeoides</name>
    <name type="common">denticle herring</name>
    <dbReference type="NCBI Taxonomy" id="299321"/>
    <lineage>
        <taxon>Eukaryota</taxon>
        <taxon>Metazoa</taxon>
        <taxon>Chordata</taxon>
        <taxon>Craniata</taxon>
        <taxon>Vertebrata</taxon>
        <taxon>Euteleostomi</taxon>
        <taxon>Actinopterygii</taxon>
        <taxon>Neopterygii</taxon>
        <taxon>Teleostei</taxon>
        <taxon>Clupei</taxon>
        <taxon>Clupeiformes</taxon>
        <taxon>Denticipitoidei</taxon>
        <taxon>Denticipitidae</taxon>
        <taxon>Denticeps</taxon>
    </lineage>
</organism>
<dbReference type="Proteomes" id="UP000694580">
    <property type="component" value="Chromosome 12"/>
</dbReference>
<dbReference type="GO" id="GO:0004930">
    <property type="term" value="F:G protein-coupled receptor activity"/>
    <property type="evidence" value="ECO:0007669"/>
    <property type="project" value="InterPro"/>
</dbReference>
<name>A0AAY4ET89_9TELE</name>
<feature type="transmembrane region" description="Helical" evidence="5">
    <location>
        <begin position="205"/>
        <end position="232"/>
    </location>
</feature>
<reference evidence="7 8" key="1">
    <citation type="submission" date="2020-06" db="EMBL/GenBank/DDBJ databases">
        <authorList>
            <consortium name="Wellcome Sanger Institute Data Sharing"/>
        </authorList>
    </citation>
    <scope>NUCLEOTIDE SEQUENCE [LARGE SCALE GENOMIC DNA]</scope>
</reference>
<evidence type="ECO:0000256" key="1">
    <source>
        <dbReference type="ARBA" id="ARBA00004370"/>
    </source>
</evidence>
<dbReference type="Pfam" id="PF00001">
    <property type="entry name" value="7tm_1"/>
    <property type="match status" value="1"/>
</dbReference>
<dbReference type="GO" id="GO:0016020">
    <property type="term" value="C:membrane"/>
    <property type="evidence" value="ECO:0007669"/>
    <property type="project" value="UniProtKB-SubCell"/>
</dbReference>
<dbReference type="PANTHER" id="PTHR26451:SF998">
    <property type="entry name" value="ODORANT RECEPTOR-RELATED"/>
    <property type="match status" value="1"/>
</dbReference>
<feature type="transmembrane region" description="Helical" evidence="5">
    <location>
        <begin position="71"/>
        <end position="90"/>
    </location>
</feature>
<keyword evidence="8" id="KW-1185">Reference proteome</keyword>
<keyword evidence="4 5" id="KW-0472">Membrane</keyword>
<dbReference type="AlphaFoldDB" id="A0AAY4ET89"/>
<feature type="transmembrane region" description="Helical" evidence="5">
    <location>
        <begin position="17"/>
        <end position="37"/>
    </location>
</feature>
<protein>
    <recommendedName>
        <fullName evidence="6">G-protein coupled receptors family 1 profile domain-containing protein</fullName>
    </recommendedName>
</protein>
<sequence length="284" mass="32624">MDTISTNLTIDAVIKNFVSVFLGVTINCINGILVLTFFKFQIFYRNPRYILYVNLIINDMIMLSVSVSLQVISYTVFVMNFPLCCLLLLISMSTNKNTTLNLAGMAIERYIAICKPLHHAQLCTVHRTYILLCLMWIVALIPALSDIFILLATRPRAFFSSSICYYTLYVSFVSFILIYTYVRVLYAAKAANTDKQSAQKAQKTILLHGVQLLLCILSYFSPIVNSVLSVYFPNSRTIYLFVTYILTNLLPRLLSPLIYGIRDQTFFKYIKMYLLSWIDNIMNE</sequence>